<protein>
    <submittedName>
        <fullName evidence="1">Uncharacterized protein</fullName>
    </submittedName>
</protein>
<evidence type="ECO:0000313" key="1">
    <source>
        <dbReference type="EMBL" id="KAK0627029.1"/>
    </source>
</evidence>
<dbReference type="EMBL" id="JAULSU010000002">
    <property type="protein sequence ID" value="KAK0627029.1"/>
    <property type="molecule type" value="Genomic_DNA"/>
</dbReference>
<keyword evidence="2" id="KW-1185">Reference proteome</keyword>
<accession>A0AA39X491</accession>
<sequence>MQHLSLARRVRGHFLCSEAPFPLLTVPNPEGRINAIGYPEGVILACSDTGALFLYDHSKQLSCPASAWNLWDEQRDGLVSASRCTLTFPMSDTED</sequence>
<dbReference type="AlphaFoldDB" id="A0AA39X491"/>
<reference evidence="1" key="1">
    <citation type="submission" date="2023-06" db="EMBL/GenBank/DDBJ databases">
        <title>Genome-scale phylogeny and comparative genomics of the fungal order Sordariales.</title>
        <authorList>
            <consortium name="Lawrence Berkeley National Laboratory"/>
            <person name="Hensen N."/>
            <person name="Bonometti L."/>
            <person name="Westerberg I."/>
            <person name="Brannstrom I.O."/>
            <person name="Guillou S."/>
            <person name="Cros-Aarteil S."/>
            <person name="Calhoun S."/>
            <person name="Haridas S."/>
            <person name="Kuo A."/>
            <person name="Mondo S."/>
            <person name="Pangilinan J."/>
            <person name="Riley R."/>
            <person name="Labutti K."/>
            <person name="Andreopoulos B."/>
            <person name="Lipzen A."/>
            <person name="Chen C."/>
            <person name="Yanf M."/>
            <person name="Daum C."/>
            <person name="Ng V."/>
            <person name="Clum A."/>
            <person name="Steindorff A."/>
            <person name="Ohm R."/>
            <person name="Martin F."/>
            <person name="Silar P."/>
            <person name="Natvig D."/>
            <person name="Lalanne C."/>
            <person name="Gautier V."/>
            <person name="Ament-Velasquez S.L."/>
            <person name="Kruys A."/>
            <person name="Hutchinson M.I."/>
            <person name="Powell A.J."/>
            <person name="Barry K."/>
            <person name="Miller A.N."/>
            <person name="Grigoriev I.V."/>
            <person name="Debuchy R."/>
            <person name="Gladieux P."/>
            <person name="Thoren M.H."/>
            <person name="Johannesson H."/>
        </authorList>
    </citation>
    <scope>NUCLEOTIDE SEQUENCE</scope>
    <source>
        <strain evidence="1">CBS 606.72</strain>
    </source>
</reference>
<organism evidence="1 2">
    <name type="scientific">Immersiella caudata</name>
    <dbReference type="NCBI Taxonomy" id="314043"/>
    <lineage>
        <taxon>Eukaryota</taxon>
        <taxon>Fungi</taxon>
        <taxon>Dikarya</taxon>
        <taxon>Ascomycota</taxon>
        <taxon>Pezizomycotina</taxon>
        <taxon>Sordariomycetes</taxon>
        <taxon>Sordariomycetidae</taxon>
        <taxon>Sordariales</taxon>
        <taxon>Lasiosphaeriaceae</taxon>
        <taxon>Immersiella</taxon>
    </lineage>
</organism>
<proteinExistence type="predicted"/>
<evidence type="ECO:0000313" key="2">
    <source>
        <dbReference type="Proteomes" id="UP001175000"/>
    </source>
</evidence>
<name>A0AA39X491_9PEZI</name>
<comment type="caution">
    <text evidence="1">The sequence shown here is derived from an EMBL/GenBank/DDBJ whole genome shotgun (WGS) entry which is preliminary data.</text>
</comment>
<dbReference type="Proteomes" id="UP001175000">
    <property type="component" value="Unassembled WGS sequence"/>
</dbReference>
<gene>
    <name evidence="1" type="ORF">B0T14DRAFT_125490</name>
</gene>